<evidence type="ECO:0000313" key="2">
    <source>
        <dbReference type="Proteomes" id="UP001152622"/>
    </source>
</evidence>
<name>A0A9Q1FZV9_SYNKA</name>
<accession>A0A9Q1FZV9</accession>
<dbReference type="EMBL" id="JAINUF010000003">
    <property type="protein sequence ID" value="KAJ8370647.1"/>
    <property type="molecule type" value="Genomic_DNA"/>
</dbReference>
<gene>
    <name evidence="1" type="ORF">SKAU_G00106750</name>
</gene>
<dbReference type="Proteomes" id="UP001152622">
    <property type="component" value="Chromosome 3"/>
</dbReference>
<sequence length="128" mass="13933">MYNQVTADPALPEIHLFNKATGSPAELHINTRGWWAVQESASATYPSVTSLRGTWDWERKLVRGQHRTKQWGWGSDPTIPISICPGGHLLSLDKLQRTVAARVEPRAAAIPAVGGPGGFHLSATPRDS</sequence>
<protein>
    <submittedName>
        <fullName evidence="1">Uncharacterized protein</fullName>
    </submittedName>
</protein>
<organism evidence="1 2">
    <name type="scientific">Synaphobranchus kaupii</name>
    <name type="common">Kaup's arrowtooth eel</name>
    <dbReference type="NCBI Taxonomy" id="118154"/>
    <lineage>
        <taxon>Eukaryota</taxon>
        <taxon>Metazoa</taxon>
        <taxon>Chordata</taxon>
        <taxon>Craniata</taxon>
        <taxon>Vertebrata</taxon>
        <taxon>Euteleostomi</taxon>
        <taxon>Actinopterygii</taxon>
        <taxon>Neopterygii</taxon>
        <taxon>Teleostei</taxon>
        <taxon>Anguilliformes</taxon>
        <taxon>Synaphobranchidae</taxon>
        <taxon>Synaphobranchus</taxon>
    </lineage>
</organism>
<comment type="caution">
    <text evidence="1">The sequence shown here is derived from an EMBL/GenBank/DDBJ whole genome shotgun (WGS) entry which is preliminary data.</text>
</comment>
<keyword evidence="2" id="KW-1185">Reference proteome</keyword>
<reference evidence="1" key="1">
    <citation type="journal article" date="2023" name="Science">
        <title>Genome structures resolve the early diversification of teleost fishes.</title>
        <authorList>
            <person name="Parey E."/>
            <person name="Louis A."/>
            <person name="Montfort J."/>
            <person name="Bouchez O."/>
            <person name="Roques C."/>
            <person name="Iampietro C."/>
            <person name="Lluch J."/>
            <person name="Castinel A."/>
            <person name="Donnadieu C."/>
            <person name="Desvignes T."/>
            <person name="Floi Bucao C."/>
            <person name="Jouanno E."/>
            <person name="Wen M."/>
            <person name="Mejri S."/>
            <person name="Dirks R."/>
            <person name="Jansen H."/>
            <person name="Henkel C."/>
            <person name="Chen W.J."/>
            <person name="Zahm M."/>
            <person name="Cabau C."/>
            <person name="Klopp C."/>
            <person name="Thompson A.W."/>
            <person name="Robinson-Rechavi M."/>
            <person name="Braasch I."/>
            <person name="Lecointre G."/>
            <person name="Bobe J."/>
            <person name="Postlethwait J.H."/>
            <person name="Berthelot C."/>
            <person name="Roest Crollius H."/>
            <person name="Guiguen Y."/>
        </authorList>
    </citation>
    <scope>NUCLEOTIDE SEQUENCE</scope>
    <source>
        <strain evidence="1">WJC10195</strain>
    </source>
</reference>
<dbReference type="AlphaFoldDB" id="A0A9Q1FZV9"/>
<proteinExistence type="predicted"/>
<evidence type="ECO:0000313" key="1">
    <source>
        <dbReference type="EMBL" id="KAJ8370647.1"/>
    </source>
</evidence>